<dbReference type="Proteomes" id="UP000432015">
    <property type="component" value="Unassembled WGS sequence"/>
</dbReference>
<gene>
    <name evidence="1" type="ORF">GNZ18_20645</name>
</gene>
<evidence type="ECO:0000313" key="1">
    <source>
        <dbReference type="EMBL" id="MUN38993.1"/>
    </source>
</evidence>
<sequence length="64" mass="7166">MSASYDVEGKDGVFVIAEQTGKVIGVFYAESDLGWWRGHVRGRVRRLFIPAAEPLDVGRRFLSP</sequence>
<organism evidence="1 2">
    <name type="scientific">Actinomadura litoris</name>
    <dbReference type="NCBI Taxonomy" id="2678616"/>
    <lineage>
        <taxon>Bacteria</taxon>
        <taxon>Bacillati</taxon>
        <taxon>Actinomycetota</taxon>
        <taxon>Actinomycetes</taxon>
        <taxon>Streptosporangiales</taxon>
        <taxon>Thermomonosporaceae</taxon>
        <taxon>Actinomadura</taxon>
    </lineage>
</organism>
<dbReference type="AlphaFoldDB" id="A0A7K1L3V5"/>
<keyword evidence="2" id="KW-1185">Reference proteome</keyword>
<protein>
    <submittedName>
        <fullName evidence="1">Uncharacterized protein</fullName>
    </submittedName>
</protein>
<comment type="caution">
    <text evidence="1">The sequence shown here is derived from an EMBL/GenBank/DDBJ whole genome shotgun (WGS) entry which is preliminary data.</text>
</comment>
<dbReference type="RefSeq" id="WP_156218183.1">
    <property type="nucleotide sequence ID" value="NZ_WOFH01000007.1"/>
</dbReference>
<reference evidence="1 2" key="1">
    <citation type="submission" date="2019-11" db="EMBL/GenBank/DDBJ databases">
        <authorList>
            <person name="Cao P."/>
        </authorList>
    </citation>
    <scope>NUCLEOTIDE SEQUENCE [LARGE SCALE GENOMIC DNA]</scope>
    <source>
        <strain evidence="1 2">NEAU-AAG5</strain>
    </source>
</reference>
<evidence type="ECO:0000313" key="2">
    <source>
        <dbReference type="Proteomes" id="UP000432015"/>
    </source>
</evidence>
<name>A0A7K1L3V5_9ACTN</name>
<dbReference type="EMBL" id="WOFH01000007">
    <property type="protein sequence ID" value="MUN38993.1"/>
    <property type="molecule type" value="Genomic_DNA"/>
</dbReference>
<proteinExistence type="predicted"/>
<accession>A0A7K1L3V5</accession>